<evidence type="ECO:0000313" key="2">
    <source>
        <dbReference type="Proteomes" id="UP000050356"/>
    </source>
</evidence>
<gene>
    <name evidence="1" type="ORF">ALO50_01727</name>
</gene>
<dbReference type="Proteomes" id="UP000050356">
    <property type="component" value="Unassembled WGS sequence"/>
</dbReference>
<dbReference type="EMBL" id="LJQA01000925">
    <property type="protein sequence ID" value="KPW79641.1"/>
    <property type="molecule type" value="Genomic_DNA"/>
</dbReference>
<comment type="caution">
    <text evidence="1">The sequence shown here is derived from an EMBL/GenBank/DDBJ whole genome shotgun (WGS) entry which is preliminary data.</text>
</comment>
<evidence type="ECO:0000313" key="1">
    <source>
        <dbReference type="EMBL" id="KPW79641.1"/>
    </source>
</evidence>
<name>A0A0P9LNH2_PSESX</name>
<protein>
    <submittedName>
        <fullName evidence="1">HrpG</fullName>
    </submittedName>
</protein>
<dbReference type="PATRIC" id="fig|264451.4.peg.2380"/>
<organism evidence="1 2">
    <name type="scientific">Pseudomonas syringae pv. cerasicola</name>
    <dbReference type="NCBI Taxonomy" id="264451"/>
    <lineage>
        <taxon>Bacteria</taxon>
        <taxon>Pseudomonadati</taxon>
        <taxon>Pseudomonadota</taxon>
        <taxon>Gammaproteobacteria</taxon>
        <taxon>Pseudomonadales</taxon>
        <taxon>Pseudomonadaceae</taxon>
        <taxon>Pseudomonas</taxon>
        <taxon>Pseudomonas syringae</taxon>
    </lineage>
</organism>
<reference evidence="1 2" key="1">
    <citation type="submission" date="2015-09" db="EMBL/GenBank/DDBJ databases">
        <title>Genome announcement of multiple Pseudomonas syringae strains.</title>
        <authorList>
            <person name="Thakur S."/>
            <person name="Wang P.W."/>
            <person name="Gong Y."/>
            <person name="Weir B.S."/>
            <person name="Guttman D.S."/>
        </authorList>
    </citation>
    <scope>NUCLEOTIDE SEQUENCE [LARGE SCALE GENOMIC DNA]</scope>
    <source>
        <strain evidence="1 2">ICMP17524</strain>
    </source>
</reference>
<dbReference type="AlphaFoldDB" id="A0A0P9LNH2"/>
<sequence>MSSMDFSEFAEVVGQWCDQRPATALDCWVDDANVRLEVVGHGIRCSIELLDPYDANDSQRIEALLSHGGASLACACDGAFAIDPQTRCIVLVTWIPNPCNLADLLDRLESLANQRAALLSLMQTTIGDMTPAISGRTTLNHRQPGV</sequence>
<accession>A0A0P9LNH2</accession>
<proteinExistence type="predicted"/>